<proteinExistence type="predicted"/>
<feature type="region of interest" description="Disordered" evidence="8">
    <location>
        <begin position="180"/>
        <end position="201"/>
    </location>
</feature>
<reference evidence="10" key="1">
    <citation type="submission" date="2021-03" db="EMBL/GenBank/DDBJ databases">
        <authorList>
            <person name="Tagirdzhanova G."/>
        </authorList>
    </citation>
    <scope>NUCLEOTIDE SEQUENCE</scope>
</reference>
<evidence type="ECO:0000256" key="3">
    <source>
        <dbReference type="ARBA" id="ARBA00022737"/>
    </source>
</evidence>
<keyword evidence="5" id="KW-0862">Zinc</keyword>
<keyword evidence="6" id="KW-0539">Nucleus</keyword>
<feature type="region of interest" description="Disordered" evidence="8">
    <location>
        <begin position="580"/>
        <end position="605"/>
    </location>
</feature>
<dbReference type="GO" id="GO:0005634">
    <property type="term" value="C:nucleus"/>
    <property type="evidence" value="ECO:0007669"/>
    <property type="project" value="UniProtKB-SubCell"/>
</dbReference>
<feature type="compositionally biased region" description="Polar residues" evidence="8">
    <location>
        <begin position="259"/>
        <end position="270"/>
    </location>
</feature>
<name>A0A8H3J4U2_9LECA</name>
<dbReference type="OrthoDB" id="8117402at2759"/>
<evidence type="ECO:0000256" key="2">
    <source>
        <dbReference type="ARBA" id="ARBA00022723"/>
    </source>
</evidence>
<comment type="caution">
    <text evidence="10">The sequence shown here is derived from an EMBL/GenBank/DDBJ whole genome shotgun (WGS) entry which is preliminary data.</text>
</comment>
<keyword evidence="2" id="KW-0479">Metal-binding</keyword>
<keyword evidence="11" id="KW-1185">Reference proteome</keyword>
<evidence type="ECO:0000313" key="11">
    <source>
        <dbReference type="Proteomes" id="UP000664534"/>
    </source>
</evidence>
<accession>A0A8H3J4U2</accession>
<evidence type="ECO:0000256" key="8">
    <source>
        <dbReference type="SAM" id="MobiDB-lite"/>
    </source>
</evidence>
<feature type="region of interest" description="Disordered" evidence="8">
    <location>
        <begin position="1"/>
        <end position="55"/>
    </location>
</feature>
<evidence type="ECO:0000256" key="7">
    <source>
        <dbReference type="PROSITE-ProRule" id="PRU00042"/>
    </source>
</evidence>
<dbReference type="Proteomes" id="UP000664534">
    <property type="component" value="Unassembled WGS sequence"/>
</dbReference>
<dbReference type="PROSITE" id="PS00028">
    <property type="entry name" value="ZINC_FINGER_C2H2_1"/>
    <property type="match status" value="2"/>
</dbReference>
<dbReference type="GO" id="GO:0008270">
    <property type="term" value="F:zinc ion binding"/>
    <property type="evidence" value="ECO:0007669"/>
    <property type="project" value="UniProtKB-KW"/>
</dbReference>
<dbReference type="SMART" id="SM00355">
    <property type="entry name" value="ZnF_C2H2"/>
    <property type="match status" value="5"/>
</dbReference>
<dbReference type="EMBL" id="CAJPDT010000136">
    <property type="protein sequence ID" value="CAF9940747.1"/>
    <property type="molecule type" value="Genomic_DNA"/>
</dbReference>
<dbReference type="PANTHER" id="PTHR24406">
    <property type="entry name" value="TRANSCRIPTIONAL REPRESSOR CTCFL-RELATED"/>
    <property type="match status" value="1"/>
</dbReference>
<keyword evidence="4 7" id="KW-0863">Zinc-finger</keyword>
<evidence type="ECO:0000256" key="1">
    <source>
        <dbReference type="ARBA" id="ARBA00004123"/>
    </source>
</evidence>
<dbReference type="AlphaFoldDB" id="A0A8H3J4U2"/>
<evidence type="ECO:0000256" key="5">
    <source>
        <dbReference type="ARBA" id="ARBA00022833"/>
    </source>
</evidence>
<organism evidence="10 11">
    <name type="scientific">Imshaugia aleurites</name>
    <dbReference type="NCBI Taxonomy" id="172621"/>
    <lineage>
        <taxon>Eukaryota</taxon>
        <taxon>Fungi</taxon>
        <taxon>Dikarya</taxon>
        <taxon>Ascomycota</taxon>
        <taxon>Pezizomycotina</taxon>
        <taxon>Lecanoromycetes</taxon>
        <taxon>OSLEUM clade</taxon>
        <taxon>Lecanoromycetidae</taxon>
        <taxon>Lecanorales</taxon>
        <taxon>Lecanorineae</taxon>
        <taxon>Parmeliaceae</taxon>
        <taxon>Imshaugia</taxon>
    </lineage>
</organism>
<comment type="subcellular location">
    <subcellularLocation>
        <location evidence="1">Nucleus</location>
    </subcellularLocation>
</comment>
<sequence>MGQKQSKRVSSTSSTSFLTNYINSPSTNTSPSNPTSPTSPLSPDTPLSNITTPAVPRQLTRISEILDPRDILREQTYLDSPSRTRSSSQLLTSPNAPKGGIVHSPSGNALGAEEFIAHPSRPLAIWERQERVLQATREGMERFEAVMDYGKLLPHLRAPNKQQQQQSNIINDKSTNAVQAEPRSNYPSNVHSMGSTGPNGSAWSGKRLGKAPYNVHNPSVVKSTPSAWNDYANQASSSKASTVRQQPASKADWNRSAGEASSSKTSIGRQQPVSEISLLDMPLPHLENKPVAAAQVLKPTQPMNAGKLAKSAKYDSQVPCTYEDCTRGFTKETDMKRHKDEDHDWCRLCNVDCVDDLALLEHKVQSERHICCDVCGEDFRSETGKERHMRQNHAKTQQVKCPACHTTFERGAGLIDHIYNNKCRDRRGFIAEKVNQNTLREYRAAAALHLDAISNRPSTIGAEIAAIQPQSERGTSFVDNSEGGVRLNLMDDDTPYGHLTARELSRAGESDGSDVESTLASDGTERPILDDDELVLPAISGDTDKGGLGSGVIEGLQALRMDPSGAVPPEKQAWSSKLFPGAKPTPVTGGWTPPTTPNYRRTIMPSDFGTESQMRIDWDHLTMDRDPVDDLYHCPFFKCGTDGFNKLDDLKLHLASGFHQGTDHRCLKCLKLFKSPAALTAHMESNSERCKIRESNAYGHVLHVVSGGFLKVVGRHADGTVKVEAPTMEEIEEQMKSEALPPHLDADYPW</sequence>
<dbReference type="PROSITE" id="PS50157">
    <property type="entry name" value="ZINC_FINGER_C2H2_2"/>
    <property type="match status" value="1"/>
</dbReference>
<feature type="region of interest" description="Disordered" evidence="8">
    <location>
        <begin position="233"/>
        <end position="270"/>
    </location>
</feature>
<feature type="compositionally biased region" description="Low complexity" evidence="8">
    <location>
        <begin position="584"/>
        <end position="593"/>
    </location>
</feature>
<evidence type="ECO:0000256" key="6">
    <source>
        <dbReference type="ARBA" id="ARBA00023242"/>
    </source>
</evidence>
<evidence type="ECO:0000256" key="4">
    <source>
        <dbReference type="ARBA" id="ARBA00022771"/>
    </source>
</evidence>
<dbReference type="InterPro" id="IPR013087">
    <property type="entry name" value="Znf_C2H2_type"/>
</dbReference>
<evidence type="ECO:0000313" key="10">
    <source>
        <dbReference type="EMBL" id="CAF9940747.1"/>
    </source>
</evidence>
<feature type="compositionally biased region" description="Low complexity" evidence="8">
    <location>
        <begin position="23"/>
        <end position="49"/>
    </location>
</feature>
<dbReference type="Gene3D" id="3.30.160.60">
    <property type="entry name" value="Classic Zinc Finger"/>
    <property type="match status" value="1"/>
</dbReference>
<protein>
    <recommendedName>
        <fullName evidence="9">C2H2-type domain-containing protein</fullName>
    </recommendedName>
</protein>
<gene>
    <name evidence="10" type="ORF">IMSHALPRED_002148</name>
</gene>
<feature type="compositionally biased region" description="Low complexity" evidence="8">
    <location>
        <begin position="80"/>
        <end position="94"/>
    </location>
</feature>
<feature type="domain" description="C2H2-type" evidence="9">
    <location>
        <begin position="370"/>
        <end position="398"/>
    </location>
</feature>
<feature type="region of interest" description="Disordered" evidence="8">
    <location>
        <begin position="76"/>
        <end position="106"/>
    </location>
</feature>
<keyword evidence="3" id="KW-0677">Repeat</keyword>
<feature type="compositionally biased region" description="Polar residues" evidence="8">
    <location>
        <begin position="185"/>
        <end position="201"/>
    </location>
</feature>
<dbReference type="InterPro" id="IPR050888">
    <property type="entry name" value="ZnF_C2H2-type_TF"/>
</dbReference>
<evidence type="ECO:0000259" key="9">
    <source>
        <dbReference type="PROSITE" id="PS50157"/>
    </source>
</evidence>
<dbReference type="Pfam" id="PF24666">
    <property type="entry name" value="zf-C2H2_fungi_2"/>
    <property type="match status" value="1"/>
</dbReference>
<feature type="region of interest" description="Disordered" evidence="8">
    <location>
        <begin position="503"/>
        <end position="525"/>
    </location>
</feature>
<feature type="compositionally biased region" description="Polar residues" evidence="8">
    <location>
        <begin position="233"/>
        <end position="248"/>
    </location>
</feature>